<dbReference type="SUPFAM" id="SSF47384">
    <property type="entry name" value="Homodimeric domain of signal transducing histidine kinase"/>
    <property type="match status" value="1"/>
</dbReference>
<feature type="modified residue" description="4-aspartylphosphate" evidence="7">
    <location>
        <position position="63"/>
    </location>
</feature>
<evidence type="ECO:0000313" key="10">
    <source>
        <dbReference type="EMBL" id="ADN15875.1"/>
    </source>
</evidence>
<sequence length="374" mass="42803">MNYSFVKQTEQEDQILVVDDSPDNLFLIQTILEEQGLKVVLAQDGLAALNRIQESLPKLILLDVMMPKMDGFEVTRRIRANENLPFIPILLITAYDQPSAVKGLDAGADDFIRKPVDVDELLARVRSLLRLKHSVDKQEQMLRMREDFVSRLTHDLRTPLVAADRMLTLFQDGTFGSMSEEMKEAVITMTRSNRNLLELVNNLLEVYRYEADRKILSFSAVDLKELAQEVMEELKPLAQEKGLLLKYELQENVKTTVTGDRLELHRLFTNLIGNAIKFTDEGYIIVRLNNITFRGNYPQKWVVFTVEDTGFGISPEEQKRLFNRFRSGNHRRAGSGLGLHLSRQIVETHQGTIEVESLLGQGSLFRVCLPLKEE</sequence>
<dbReference type="Proteomes" id="UP000008206">
    <property type="component" value="Chromosome"/>
</dbReference>
<dbReference type="GO" id="GO:0000155">
    <property type="term" value="F:phosphorelay sensor kinase activity"/>
    <property type="evidence" value="ECO:0007669"/>
    <property type="project" value="InterPro"/>
</dbReference>
<dbReference type="InterPro" id="IPR036890">
    <property type="entry name" value="HATPase_C_sf"/>
</dbReference>
<dbReference type="AlphaFoldDB" id="E0UKB3"/>
<gene>
    <name evidence="10" type="ordered locus">Cyan7822_3945</name>
</gene>
<evidence type="ECO:0000256" key="3">
    <source>
        <dbReference type="ARBA" id="ARBA00022553"/>
    </source>
</evidence>
<feature type="domain" description="Histidine kinase" evidence="8">
    <location>
        <begin position="151"/>
        <end position="373"/>
    </location>
</feature>
<protein>
    <recommendedName>
        <fullName evidence="2">histidine kinase</fullName>
        <ecNumber evidence="2">2.7.13.3</ecNumber>
    </recommendedName>
</protein>
<dbReference type="SMART" id="SM00448">
    <property type="entry name" value="REC"/>
    <property type="match status" value="1"/>
</dbReference>
<evidence type="ECO:0000256" key="4">
    <source>
        <dbReference type="ARBA" id="ARBA00022679"/>
    </source>
</evidence>
<dbReference type="KEGG" id="cyj:Cyan7822_3945"/>
<dbReference type="Pfam" id="PF02518">
    <property type="entry name" value="HATPase_c"/>
    <property type="match status" value="1"/>
</dbReference>
<dbReference type="InterPro" id="IPR003594">
    <property type="entry name" value="HATPase_dom"/>
</dbReference>
<evidence type="ECO:0000256" key="5">
    <source>
        <dbReference type="ARBA" id="ARBA00022777"/>
    </source>
</evidence>
<dbReference type="Gene3D" id="3.40.50.2300">
    <property type="match status" value="1"/>
</dbReference>
<evidence type="ECO:0000313" key="11">
    <source>
        <dbReference type="Proteomes" id="UP000008206"/>
    </source>
</evidence>
<keyword evidence="4" id="KW-0808">Transferase</keyword>
<dbReference type="HOGENOM" id="CLU_000445_114_72_3"/>
<dbReference type="STRING" id="497965.Cyan7822_3945"/>
<dbReference type="PRINTS" id="PR00344">
    <property type="entry name" value="BCTRLSENSOR"/>
</dbReference>
<evidence type="ECO:0000259" key="9">
    <source>
        <dbReference type="PROSITE" id="PS50110"/>
    </source>
</evidence>
<organism evidence="10 11">
    <name type="scientific">Gloeothece verrucosa (strain PCC 7822)</name>
    <name type="common">Cyanothece sp. (strain PCC 7822)</name>
    <dbReference type="NCBI Taxonomy" id="497965"/>
    <lineage>
        <taxon>Bacteria</taxon>
        <taxon>Bacillati</taxon>
        <taxon>Cyanobacteriota</taxon>
        <taxon>Cyanophyceae</taxon>
        <taxon>Oscillatoriophycideae</taxon>
        <taxon>Chroococcales</taxon>
        <taxon>Aphanothecaceae</taxon>
        <taxon>Gloeothece</taxon>
        <taxon>Gloeothece verrucosa</taxon>
    </lineage>
</organism>
<dbReference type="SUPFAM" id="SSF55874">
    <property type="entry name" value="ATPase domain of HSP90 chaperone/DNA topoisomerase II/histidine kinase"/>
    <property type="match status" value="1"/>
</dbReference>
<dbReference type="Pfam" id="PF00072">
    <property type="entry name" value="Response_reg"/>
    <property type="match status" value="1"/>
</dbReference>
<proteinExistence type="predicted"/>
<dbReference type="OrthoDB" id="418136at2"/>
<dbReference type="InterPro" id="IPR011006">
    <property type="entry name" value="CheY-like_superfamily"/>
</dbReference>
<dbReference type="PROSITE" id="PS50109">
    <property type="entry name" value="HIS_KIN"/>
    <property type="match status" value="1"/>
</dbReference>
<dbReference type="EMBL" id="CP002198">
    <property type="protein sequence ID" value="ADN15875.1"/>
    <property type="molecule type" value="Genomic_DNA"/>
</dbReference>
<feature type="domain" description="Response regulatory" evidence="9">
    <location>
        <begin position="14"/>
        <end position="129"/>
    </location>
</feature>
<dbReference type="PANTHER" id="PTHR43547:SF2">
    <property type="entry name" value="HYBRID SIGNAL TRANSDUCTION HISTIDINE KINASE C"/>
    <property type="match status" value="1"/>
</dbReference>
<evidence type="ECO:0000256" key="2">
    <source>
        <dbReference type="ARBA" id="ARBA00012438"/>
    </source>
</evidence>
<reference evidence="11" key="1">
    <citation type="journal article" date="2011" name="MBio">
        <title>Novel metabolic attributes of the genus Cyanothece, comprising a group of unicellular nitrogen-fixing Cyanobacteria.</title>
        <authorList>
            <person name="Bandyopadhyay A."/>
            <person name="Elvitigala T."/>
            <person name="Welsh E."/>
            <person name="Stockel J."/>
            <person name="Liberton M."/>
            <person name="Min H."/>
            <person name="Sherman L.A."/>
            <person name="Pakrasi H.B."/>
        </authorList>
    </citation>
    <scope>NUCLEOTIDE SEQUENCE [LARGE SCALE GENOMIC DNA]</scope>
    <source>
        <strain evidence="11">PCC 7822</strain>
    </source>
</reference>
<dbReference type="FunFam" id="3.30.565.10:FF:000006">
    <property type="entry name" value="Sensor histidine kinase WalK"/>
    <property type="match status" value="1"/>
</dbReference>
<comment type="catalytic activity">
    <reaction evidence="1">
        <text>ATP + protein L-histidine = ADP + protein N-phospho-L-histidine.</text>
        <dbReference type="EC" id="2.7.13.3"/>
    </reaction>
</comment>
<dbReference type="Gene3D" id="3.30.565.10">
    <property type="entry name" value="Histidine kinase-like ATPase, C-terminal domain"/>
    <property type="match status" value="1"/>
</dbReference>
<dbReference type="Pfam" id="PF00512">
    <property type="entry name" value="HisKA"/>
    <property type="match status" value="1"/>
</dbReference>
<name>E0UKB3_GLOV7</name>
<evidence type="ECO:0000256" key="1">
    <source>
        <dbReference type="ARBA" id="ARBA00000085"/>
    </source>
</evidence>
<dbReference type="InterPro" id="IPR001789">
    <property type="entry name" value="Sig_transdc_resp-reg_receiver"/>
</dbReference>
<keyword evidence="3 7" id="KW-0597">Phosphoprotein</keyword>
<dbReference type="RefSeq" id="WP_013323943.1">
    <property type="nucleotide sequence ID" value="NC_014501.1"/>
</dbReference>
<dbReference type="eggNOG" id="COG4251">
    <property type="taxonomic scope" value="Bacteria"/>
</dbReference>
<dbReference type="SMART" id="SM00387">
    <property type="entry name" value="HATPase_c"/>
    <property type="match status" value="1"/>
</dbReference>
<dbReference type="PROSITE" id="PS50110">
    <property type="entry name" value="RESPONSE_REGULATORY"/>
    <property type="match status" value="1"/>
</dbReference>
<dbReference type="PANTHER" id="PTHR43547">
    <property type="entry name" value="TWO-COMPONENT HISTIDINE KINASE"/>
    <property type="match status" value="1"/>
</dbReference>
<accession>E0UKB3</accession>
<evidence type="ECO:0000256" key="6">
    <source>
        <dbReference type="ARBA" id="ARBA00023012"/>
    </source>
</evidence>
<dbReference type="SMART" id="SM00388">
    <property type="entry name" value="HisKA"/>
    <property type="match status" value="1"/>
</dbReference>
<dbReference type="InterPro" id="IPR005467">
    <property type="entry name" value="His_kinase_dom"/>
</dbReference>
<keyword evidence="11" id="KW-1185">Reference proteome</keyword>
<dbReference type="InterPro" id="IPR003661">
    <property type="entry name" value="HisK_dim/P_dom"/>
</dbReference>
<dbReference type="InterPro" id="IPR004358">
    <property type="entry name" value="Sig_transdc_His_kin-like_C"/>
</dbReference>
<keyword evidence="5 10" id="KW-0418">Kinase</keyword>
<dbReference type="SUPFAM" id="SSF52172">
    <property type="entry name" value="CheY-like"/>
    <property type="match status" value="1"/>
</dbReference>
<keyword evidence="6" id="KW-0902">Two-component regulatory system</keyword>
<evidence type="ECO:0000256" key="7">
    <source>
        <dbReference type="PROSITE-ProRule" id="PRU00169"/>
    </source>
</evidence>
<dbReference type="EC" id="2.7.13.3" evidence="2"/>
<dbReference type="eggNOG" id="COG0745">
    <property type="taxonomic scope" value="Bacteria"/>
</dbReference>
<evidence type="ECO:0000259" key="8">
    <source>
        <dbReference type="PROSITE" id="PS50109"/>
    </source>
</evidence>
<dbReference type="InterPro" id="IPR036097">
    <property type="entry name" value="HisK_dim/P_sf"/>
</dbReference>
<dbReference type="Gene3D" id="1.10.287.130">
    <property type="match status" value="1"/>
</dbReference>